<keyword evidence="2" id="KW-0597">Phosphoprotein</keyword>
<gene>
    <name evidence="5" type="ORF">ACJMK2_028441</name>
</gene>
<evidence type="ECO:0000256" key="2">
    <source>
        <dbReference type="ARBA" id="ARBA00022553"/>
    </source>
</evidence>
<dbReference type="Pfam" id="PF12012">
    <property type="entry name" value="DUF3504"/>
    <property type="match status" value="1"/>
</dbReference>
<protein>
    <recommendedName>
        <fullName evidence="4">ZMYM2-like/QRICH1 C-terminal domain-containing protein</fullName>
    </recommendedName>
</protein>
<keyword evidence="6" id="KW-1185">Reference proteome</keyword>
<dbReference type="Proteomes" id="UP001634394">
    <property type="component" value="Unassembled WGS sequence"/>
</dbReference>
<keyword evidence="1" id="KW-1017">Isopeptide bond</keyword>
<feature type="domain" description="ZMYM2-like/QRICH1 C-terminal" evidence="4">
    <location>
        <begin position="1"/>
        <end position="119"/>
    </location>
</feature>
<evidence type="ECO:0000313" key="6">
    <source>
        <dbReference type="Proteomes" id="UP001634394"/>
    </source>
</evidence>
<evidence type="ECO:0000313" key="5">
    <source>
        <dbReference type="EMBL" id="KAL3882066.1"/>
    </source>
</evidence>
<dbReference type="InterPro" id="IPR042838">
    <property type="entry name" value="KIAA1958"/>
</dbReference>
<dbReference type="PANTHER" id="PTHR46963:SF4">
    <property type="entry name" value="HYPOTHETICAL PROTEIN MGC115716"/>
    <property type="match status" value="1"/>
</dbReference>
<name>A0ABD3X764_SINWO</name>
<reference evidence="5 6" key="1">
    <citation type="submission" date="2024-11" db="EMBL/GenBank/DDBJ databases">
        <title>Chromosome-level genome assembly of the freshwater bivalve Anodonta woodiana.</title>
        <authorList>
            <person name="Chen X."/>
        </authorList>
    </citation>
    <scope>NUCLEOTIDE SEQUENCE [LARGE SCALE GENOMIC DNA]</scope>
    <source>
        <strain evidence="5">MN2024</strain>
        <tissue evidence="5">Gills</tissue>
    </source>
</reference>
<evidence type="ECO:0000256" key="3">
    <source>
        <dbReference type="ARBA" id="ARBA00022843"/>
    </source>
</evidence>
<dbReference type="PANTHER" id="PTHR46963">
    <property type="entry name" value="SIMILAR TO RIKEN CDNA E130308A19"/>
    <property type="match status" value="1"/>
</dbReference>
<dbReference type="AlphaFoldDB" id="A0ABD3X764"/>
<organism evidence="5 6">
    <name type="scientific">Sinanodonta woodiana</name>
    <name type="common">Chinese pond mussel</name>
    <name type="synonym">Anodonta woodiana</name>
    <dbReference type="NCBI Taxonomy" id="1069815"/>
    <lineage>
        <taxon>Eukaryota</taxon>
        <taxon>Metazoa</taxon>
        <taxon>Spiralia</taxon>
        <taxon>Lophotrochozoa</taxon>
        <taxon>Mollusca</taxon>
        <taxon>Bivalvia</taxon>
        <taxon>Autobranchia</taxon>
        <taxon>Heteroconchia</taxon>
        <taxon>Palaeoheterodonta</taxon>
        <taxon>Unionida</taxon>
        <taxon>Unionoidea</taxon>
        <taxon>Unionidae</taxon>
        <taxon>Unioninae</taxon>
        <taxon>Sinanodonta</taxon>
    </lineage>
</organism>
<evidence type="ECO:0000256" key="1">
    <source>
        <dbReference type="ARBA" id="ARBA00022499"/>
    </source>
</evidence>
<proteinExistence type="predicted"/>
<comment type="caution">
    <text evidence="5">The sequence shown here is derived from an EMBL/GenBank/DDBJ whole genome shotgun (WGS) entry which is preliminary data.</text>
</comment>
<evidence type="ECO:0000259" key="4">
    <source>
        <dbReference type="Pfam" id="PF12012"/>
    </source>
</evidence>
<accession>A0ABD3X764</accession>
<dbReference type="InterPro" id="IPR021893">
    <property type="entry name" value="ZMYM2-like_C"/>
</dbReference>
<keyword evidence="3" id="KW-0832">Ubl conjugation</keyword>
<sequence>MYEAKTLGADNPTALLHSMWLICSMHLGTWTGKETHSLQWGDISLQLDDSNQEYILYNTERQTKIRTGVNERNIRLAKPRAYAIPDIPQKDPVGLYKLYKNKRPADMNGPESPFFSQYKKTPMGINKLYGIMKKMMTDTGLPPTDKRIIPYR</sequence>
<dbReference type="EMBL" id="JBJQND010000003">
    <property type="protein sequence ID" value="KAL3882066.1"/>
    <property type="molecule type" value="Genomic_DNA"/>
</dbReference>